<evidence type="ECO:0000313" key="4">
    <source>
        <dbReference type="Proteomes" id="UP000821866"/>
    </source>
</evidence>
<keyword evidence="2" id="KW-0812">Transmembrane</keyword>
<feature type="region of interest" description="Disordered" evidence="1">
    <location>
        <begin position="61"/>
        <end position="108"/>
    </location>
</feature>
<keyword evidence="2" id="KW-1133">Transmembrane helix</keyword>
<comment type="caution">
    <text evidence="3">The sequence shown here is derived from an EMBL/GenBank/DDBJ whole genome shotgun (WGS) entry which is preliminary data.</text>
</comment>
<sequence length="283" mass="30324">MEALSVPIAEAIEKAVEKAMERIAGNICESLARILSNQMAQMCGTAENNLSAPRNISESSEFAKEYDSATPQQATEALHIRDSPEISKKYGSETPQQPTATLRGNPPSYVPIPLYTQGSTVGSHSQATTTGRTIRTSSLRSDIAMLPPQHAAQNNDAARHPSGDVPIAVESEQRFRKALSMVCPALALIALLLLLGAFVLYLFAASAVTPTKLLYPLVCTVSTNYSEGGALPRDGLCGYIFYESLYKDGDNSLTGSLSPDVLAFADLASHNNFTEFGMSFAIE</sequence>
<feature type="transmembrane region" description="Helical" evidence="2">
    <location>
        <begin position="181"/>
        <end position="204"/>
    </location>
</feature>
<keyword evidence="2" id="KW-0472">Membrane</keyword>
<dbReference type="AlphaFoldDB" id="A0A9J6CZ62"/>
<evidence type="ECO:0000256" key="1">
    <source>
        <dbReference type="SAM" id="MobiDB-lite"/>
    </source>
</evidence>
<protein>
    <submittedName>
        <fullName evidence="3">Uncharacterized protein</fullName>
    </submittedName>
</protein>
<dbReference type="Proteomes" id="UP000821866">
    <property type="component" value="Unassembled WGS sequence"/>
</dbReference>
<evidence type="ECO:0000256" key="2">
    <source>
        <dbReference type="SAM" id="Phobius"/>
    </source>
</evidence>
<keyword evidence="4" id="KW-1185">Reference proteome</keyword>
<evidence type="ECO:0000313" key="3">
    <source>
        <dbReference type="EMBL" id="KAH7958173.1"/>
    </source>
</evidence>
<reference evidence="3" key="2">
    <citation type="submission" date="2021-09" db="EMBL/GenBank/DDBJ databases">
        <authorList>
            <person name="Jia N."/>
            <person name="Wang J."/>
            <person name="Shi W."/>
            <person name="Du L."/>
            <person name="Sun Y."/>
            <person name="Zhan W."/>
            <person name="Jiang J."/>
            <person name="Wang Q."/>
            <person name="Zhang B."/>
            <person name="Ji P."/>
            <person name="Sakyi L.B."/>
            <person name="Cui X."/>
            <person name="Yuan T."/>
            <person name="Jiang B."/>
            <person name="Yang W."/>
            <person name="Lam T.T.-Y."/>
            <person name="Chang Q."/>
            <person name="Ding S."/>
            <person name="Wang X."/>
            <person name="Zhu J."/>
            <person name="Ruan X."/>
            <person name="Zhao L."/>
            <person name="Wei J."/>
            <person name="Que T."/>
            <person name="Du C."/>
            <person name="Cheng J."/>
            <person name="Dai P."/>
            <person name="Han X."/>
            <person name="Huang E."/>
            <person name="Gao Y."/>
            <person name="Liu J."/>
            <person name="Shao H."/>
            <person name="Ye R."/>
            <person name="Li L."/>
            <person name="Wei W."/>
            <person name="Wang X."/>
            <person name="Wang C."/>
            <person name="Huo Q."/>
            <person name="Li W."/>
            <person name="Guo W."/>
            <person name="Chen H."/>
            <person name="Chen S."/>
            <person name="Zhou L."/>
            <person name="Zhou L."/>
            <person name="Ni X."/>
            <person name="Tian J."/>
            <person name="Zhou Y."/>
            <person name="Sheng Y."/>
            <person name="Liu T."/>
            <person name="Pan Y."/>
            <person name="Xia L."/>
            <person name="Li J."/>
            <person name="Zhao F."/>
            <person name="Cao W."/>
        </authorList>
    </citation>
    <scope>NUCLEOTIDE SEQUENCE</scope>
    <source>
        <strain evidence="3">Rmic-2018</strain>
        <tissue evidence="3">Larvae</tissue>
    </source>
</reference>
<feature type="compositionally biased region" description="Polar residues" evidence="1">
    <location>
        <begin position="93"/>
        <end position="102"/>
    </location>
</feature>
<gene>
    <name evidence="3" type="ORF">HPB51_027841</name>
</gene>
<reference evidence="3" key="1">
    <citation type="journal article" date="2020" name="Cell">
        <title>Large-Scale Comparative Analyses of Tick Genomes Elucidate Their Genetic Diversity and Vector Capacities.</title>
        <authorList>
            <consortium name="Tick Genome and Microbiome Consortium (TIGMIC)"/>
            <person name="Jia N."/>
            <person name="Wang J."/>
            <person name="Shi W."/>
            <person name="Du L."/>
            <person name="Sun Y."/>
            <person name="Zhan W."/>
            <person name="Jiang J.F."/>
            <person name="Wang Q."/>
            <person name="Zhang B."/>
            <person name="Ji P."/>
            <person name="Bell-Sakyi L."/>
            <person name="Cui X.M."/>
            <person name="Yuan T.T."/>
            <person name="Jiang B.G."/>
            <person name="Yang W.F."/>
            <person name="Lam T.T."/>
            <person name="Chang Q.C."/>
            <person name="Ding S.J."/>
            <person name="Wang X.J."/>
            <person name="Zhu J.G."/>
            <person name="Ruan X.D."/>
            <person name="Zhao L."/>
            <person name="Wei J.T."/>
            <person name="Ye R.Z."/>
            <person name="Que T.C."/>
            <person name="Du C.H."/>
            <person name="Zhou Y.H."/>
            <person name="Cheng J.X."/>
            <person name="Dai P.F."/>
            <person name="Guo W.B."/>
            <person name="Han X.H."/>
            <person name="Huang E.J."/>
            <person name="Li L.F."/>
            <person name="Wei W."/>
            <person name="Gao Y.C."/>
            <person name="Liu J.Z."/>
            <person name="Shao H.Z."/>
            <person name="Wang X."/>
            <person name="Wang C.C."/>
            <person name="Yang T.C."/>
            <person name="Huo Q.B."/>
            <person name="Li W."/>
            <person name="Chen H.Y."/>
            <person name="Chen S.E."/>
            <person name="Zhou L.G."/>
            <person name="Ni X.B."/>
            <person name="Tian J.H."/>
            <person name="Sheng Y."/>
            <person name="Liu T."/>
            <person name="Pan Y.S."/>
            <person name="Xia L.Y."/>
            <person name="Li J."/>
            <person name="Zhao F."/>
            <person name="Cao W.C."/>
        </authorList>
    </citation>
    <scope>NUCLEOTIDE SEQUENCE</scope>
    <source>
        <strain evidence="3">Rmic-2018</strain>
    </source>
</reference>
<name>A0A9J6CZ62_RHIMP</name>
<feature type="compositionally biased region" description="Basic and acidic residues" evidence="1">
    <location>
        <begin position="78"/>
        <end position="91"/>
    </location>
</feature>
<accession>A0A9J6CZ62</accession>
<dbReference type="EMBL" id="JABSTU010004436">
    <property type="protein sequence ID" value="KAH7958173.1"/>
    <property type="molecule type" value="Genomic_DNA"/>
</dbReference>
<proteinExistence type="predicted"/>
<organism evidence="3 4">
    <name type="scientific">Rhipicephalus microplus</name>
    <name type="common">Cattle tick</name>
    <name type="synonym">Boophilus microplus</name>
    <dbReference type="NCBI Taxonomy" id="6941"/>
    <lineage>
        <taxon>Eukaryota</taxon>
        <taxon>Metazoa</taxon>
        <taxon>Ecdysozoa</taxon>
        <taxon>Arthropoda</taxon>
        <taxon>Chelicerata</taxon>
        <taxon>Arachnida</taxon>
        <taxon>Acari</taxon>
        <taxon>Parasitiformes</taxon>
        <taxon>Ixodida</taxon>
        <taxon>Ixodoidea</taxon>
        <taxon>Ixodidae</taxon>
        <taxon>Rhipicephalinae</taxon>
        <taxon>Rhipicephalus</taxon>
        <taxon>Boophilus</taxon>
    </lineage>
</organism>